<evidence type="ECO:0000313" key="1">
    <source>
        <dbReference type="EMBL" id="QOT81579.1"/>
    </source>
</evidence>
<dbReference type="RefSeq" id="WP_058697627.1">
    <property type="nucleotide sequence ID" value="NZ_CP062805.1"/>
</dbReference>
<keyword evidence="1" id="KW-0614">Plasmid</keyword>
<dbReference type="EMBL" id="CP062805">
    <property type="protein sequence ID" value="QOT81579.1"/>
    <property type="molecule type" value="Genomic_DNA"/>
</dbReference>
<name>A0A643G0L6_9BURK</name>
<accession>A0A643G0L6</accession>
<dbReference type="Proteomes" id="UP000397656">
    <property type="component" value="Plasmid pRK1-1"/>
</dbReference>
<dbReference type="AlphaFoldDB" id="A0A643G0L6"/>
<organism evidence="1 2">
    <name type="scientific">Cupriavidus basilensis</name>
    <dbReference type="NCBI Taxonomy" id="68895"/>
    <lineage>
        <taxon>Bacteria</taxon>
        <taxon>Pseudomonadati</taxon>
        <taxon>Pseudomonadota</taxon>
        <taxon>Betaproteobacteria</taxon>
        <taxon>Burkholderiales</taxon>
        <taxon>Burkholderiaceae</taxon>
        <taxon>Cupriavidus</taxon>
    </lineage>
</organism>
<gene>
    <name evidence="1" type="ORF">F7R26_036750</name>
</gene>
<geneLocation type="plasmid" evidence="1 2">
    <name>pRK1-1</name>
</geneLocation>
<evidence type="ECO:0008006" key="3">
    <source>
        <dbReference type="Google" id="ProtNLM"/>
    </source>
</evidence>
<sequence length="480" mass="54480">MAAYPSVNWWPGNLRPYESRLSFVARFCALNGINVRKCAEFLSVEPDSSTPLPIDEIRRLASVLGETAPLVEDVFSPSIRFIDVGRYGPPPDSRERRAIRYCETCVQHGYHSYLHQLGWLSRCPFHLSELKTTWAQKHTARLVSQRVGALEFVMRQRCRTWPHGIDAGFPAREPGRVASLAGWVARASVAAARMSLGEIWSSGNDGMPGAVSLDQAFGQLRALEPPPEDIEPLLTEAGDRWSLESHAFARQAKIQLGRLRSSHLSFADVLHFYIRINAASANPSSFVTRLNAMQDRQARHGTCRCRWRLTKEGRLSRWVSVRPEEGPRWGLICPYDIALNELQLGWGRSDLALSNRPAEQERRRFCSVSHAMRDLGLIRYTREAAVAPAGYLYADQDVWTCCEWVWESTLTAVLDMAVTWEIELTFDALTTWLDDIDRGVDPLERDDSKFCVRLCETDDGLLLIKWTRAEANVRRGRPRI</sequence>
<protein>
    <recommendedName>
        <fullName evidence="3">TniQ family protein</fullName>
    </recommendedName>
</protein>
<proteinExistence type="predicted"/>
<reference evidence="1 2" key="1">
    <citation type="submission" date="2020-10" db="EMBL/GenBank/DDBJ databases">
        <title>Complete genome sequence of Cupriavidus basilensis CCUG 49340T.</title>
        <authorList>
            <person name="Salva-Serra F."/>
            <person name="Donoso R.A."/>
            <person name="Cho K.H."/>
            <person name="Yoo J.A."/>
            <person name="Lee K."/>
            <person name="Yoon S.-H."/>
            <person name="Perez-Pantoja D."/>
            <person name="Moore E.R.B."/>
        </authorList>
    </citation>
    <scope>NUCLEOTIDE SEQUENCE [LARGE SCALE GENOMIC DNA]</scope>
    <source>
        <strain evidence="2">CCUG 49340</strain>
        <plasmid evidence="1 2">pRK1-1</plasmid>
    </source>
</reference>
<evidence type="ECO:0000313" key="2">
    <source>
        <dbReference type="Proteomes" id="UP000397656"/>
    </source>
</evidence>
<dbReference type="GeneID" id="98406525"/>